<evidence type="ECO:0000313" key="3">
    <source>
        <dbReference type="Proteomes" id="UP000466848"/>
    </source>
</evidence>
<dbReference type="Pfam" id="PF14311">
    <property type="entry name" value="DUF4379"/>
    <property type="match status" value="1"/>
</dbReference>
<evidence type="ECO:0000259" key="1">
    <source>
        <dbReference type="Pfam" id="PF14311"/>
    </source>
</evidence>
<accession>A0A858BZB6</accession>
<dbReference type="KEGG" id="abut:Ami103574_08825"/>
<sequence length="142" mass="17063">MQYSEKLYKEAIYDKDYLSVEMQATISWKCEDCGDIFIASPFARFHKQASCPYYSGKIAIPEKTSLKALYTELIDREWKFQNNTLRMNPRYELPASKKRAWWICPICNKTYIYPINRRIKDYLRNRNSCTICKGRVRVKYRN</sequence>
<dbReference type="AlphaFoldDB" id="A0A858BZB6"/>
<dbReference type="InterPro" id="IPR025487">
    <property type="entry name" value="DUF4379"/>
</dbReference>
<name>A0A858BZB6_9FIRM</name>
<dbReference type="SUPFAM" id="SSF57783">
    <property type="entry name" value="Zinc beta-ribbon"/>
    <property type="match status" value="1"/>
</dbReference>
<proteinExistence type="predicted"/>
<protein>
    <submittedName>
        <fullName evidence="2">Zinc-ribbon domain-containing protein</fullName>
    </submittedName>
</protein>
<dbReference type="RefSeq" id="WP_163066669.1">
    <property type="nucleotide sequence ID" value="NZ_CP048649.1"/>
</dbReference>
<gene>
    <name evidence="2" type="ORF">Ami103574_08825</name>
</gene>
<feature type="domain" description="Treble clef zinc finger" evidence="1">
    <location>
        <begin position="76"/>
        <end position="135"/>
    </location>
</feature>
<keyword evidence="3" id="KW-1185">Reference proteome</keyword>
<evidence type="ECO:0000313" key="2">
    <source>
        <dbReference type="EMBL" id="QIB69426.1"/>
    </source>
</evidence>
<dbReference type="Proteomes" id="UP000466848">
    <property type="component" value="Chromosome"/>
</dbReference>
<reference evidence="2 3" key="1">
    <citation type="submission" date="2020-02" db="EMBL/GenBank/DDBJ databases">
        <authorList>
            <person name="Kim Y.B."/>
            <person name="Roh S.W."/>
        </authorList>
    </citation>
    <scope>NUCLEOTIDE SEQUENCE [LARGE SCALE GENOMIC DNA]</scope>
    <source>
        <strain evidence="2 3">DSM 103574</strain>
    </source>
</reference>
<organism evidence="2 3">
    <name type="scientific">Aminipila butyrica</name>
    <dbReference type="NCBI Taxonomy" id="433296"/>
    <lineage>
        <taxon>Bacteria</taxon>
        <taxon>Bacillati</taxon>
        <taxon>Bacillota</taxon>
        <taxon>Clostridia</taxon>
        <taxon>Peptostreptococcales</taxon>
        <taxon>Anaerovoracaceae</taxon>
        <taxon>Aminipila</taxon>
    </lineage>
</organism>
<dbReference type="EMBL" id="CP048649">
    <property type="protein sequence ID" value="QIB69426.1"/>
    <property type="molecule type" value="Genomic_DNA"/>
</dbReference>